<dbReference type="Pfam" id="PF01183">
    <property type="entry name" value="Glyco_hydro_25"/>
    <property type="match status" value="1"/>
</dbReference>
<dbReference type="EMBL" id="BQXS01000269">
    <property type="protein sequence ID" value="GKT28404.1"/>
    <property type="molecule type" value="Genomic_DNA"/>
</dbReference>
<keyword evidence="5" id="KW-1185">Reference proteome</keyword>
<accession>A0ABQ5K758</accession>
<dbReference type="PANTHER" id="PTHR23208:SF36">
    <property type="entry name" value="LYSOZYME-RELATED"/>
    <property type="match status" value="1"/>
</dbReference>
<evidence type="ECO:0000256" key="2">
    <source>
        <dbReference type="ARBA" id="ARBA00022729"/>
    </source>
</evidence>
<dbReference type="SUPFAM" id="SSF51445">
    <property type="entry name" value="(Trans)glycosidases"/>
    <property type="match status" value="1"/>
</dbReference>
<keyword evidence="2 3" id="KW-0732">Signal</keyword>
<reference evidence="4" key="1">
    <citation type="submission" date="2022-03" db="EMBL/GenBank/DDBJ databases">
        <title>Draft genome sequence of Aduncisulcus paluster, a free-living microaerophilic Fornicata.</title>
        <authorList>
            <person name="Yuyama I."/>
            <person name="Kume K."/>
            <person name="Tamura T."/>
            <person name="Inagaki Y."/>
            <person name="Hashimoto T."/>
        </authorList>
    </citation>
    <scope>NUCLEOTIDE SEQUENCE</scope>
    <source>
        <strain evidence="4">NY0171</strain>
    </source>
</reference>
<evidence type="ECO:0000313" key="5">
    <source>
        <dbReference type="Proteomes" id="UP001057375"/>
    </source>
</evidence>
<evidence type="ECO:0000313" key="4">
    <source>
        <dbReference type="EMBL" id="GKT28404.1"/>
    </source>
</evidence>
<organism evidence="4 5">
    <name type="scientific">Aduncisulcus paluster</name>
    <dbReference type="NCBI Taxonomy" id="2918883"/>
    <lineage>
        <taxon>Eukaryota</taxon>
        <taxon>Metamonada</taxon>
        <taxon>Carpediemonas-like organisms</taxon>
        <taxon>Aduncisulcus</taxon>
    </lineage>
</organism>
<dbReference type="PROSITE" id="PS51904">
    <property type="entry name" value="GLYCOSYL_HYDROL_F25_2"/>
    <property type="match status" value="1"/>
</dbReference>
<protein>
    <submittedName>
        <fullName evidence="4">Glycoside hydrolase, family 25 like protein</fullName>
    </submittedName>
</protein>
<dbReference type="InterPro" id="IPR002053">
    <property type="entry name" value="Glyco_hydro_25"/>
</dbReference>
<feature type="signal peptide" evidence="3">
    <location>
        <begin position="1"/>
        <end position="22"/>
    </location>
</feature>
<evidence type="ECO:0000256" key="1">
    <source>
        <dbReference type="ARBA" id="ARBA00010646"/>
    </source>
</evidence>
<dbReference type="GO" id="GO:0016787">
    <property type="term" value="F:hydrolase activity"/>
    <property type="evidence" value="ECO:0007669"/>
    <property type="project" value="UniProtKB-KW"/>
</dbReference>
<sequence>MKILSFVLAILALVCAVSCTKGFDLSYFQGDVSKSSFTCLKNDGYEFAIFQAGRSNSAYNPYAGDDYSRAKSAGIANIDFYLFPCPEHGIDKIKTIISSLKSAGCHAKNMIWLDIEAADGCWSSSTSTNVSFVQEVVDYINGEWTGCGLSTGCTGIYANKNEYTPILGSSTAFKKLQLWYPHYSSSANFSAFGGWTKYNIWQSAGTTSACSTSIDVDQY</sequence>
<dbReference type="Proteomes" id="UP001057375">
    <property type="component" value="Unassembled WGS sequence"/>
</dbReference>
<proteinExistence type="inferred from homology"/>
<evidence type="ECO:0000256" key="3">
    <source>
        <dbReference type="SAM" id="SignalP"/>
    </source>
</evidence>
<gene>
    <name evidence="4" type="ORF">ADUPG1_000627</name>
</gene>
<dbReference type="InterPro" id="IPR051595">
    <property type="entry name" value="GH25_Enzymes"/>
</dbReference>
<feature type="chain" id="PRO_5046024313" evidence="3">
    <location>
        <begin position="23"/>
        <end position="219"/>
    </location>
</feature>
<dbReference type="PANTHER" id="PTHR23208">
    <property type="entry name" value="LYSOZYME PROTEIN"/>
    <property type="match status" value="1"/>
</dbReference>
<comment type="caution">
    <text evidence="4">The sequence shown here is derived from an EMBL/GenBank/DDBJ whole genome shotgun (WGS) entry which is preliminary data.</text>
</comment>
<dbReference type="Gene3D" id="3.20.20.80">
    <property type="entry name" value="Glycosidases"/>
    <property type="match status" value="1"/>
</dbReference>
<comment type="similarity">
    <text evidence="1">Belongs to the glycosyl hydrolase 25 family.</text>
</comment>
<dbReference type="InterPro" id="IPR017853">
    <property type="entry name" value="GH"/>
</dbReference>
<keyword evidence="4" id="KW-0378">Hydrolase</keyword>
<name>A0ABQ5K758_9EUKA</name>